<dbReference type="InterPro" id="IPR059000">
    <property type="entry name" value="ATPase_P-type_domA"/>
</dbReference>
<keyword evidence="6" id="KW-0067">ATP-binding</keyword>
<dbReference type="SFLD" id="SFLDF00027">
    <property type="entry name" value="p-type_atpase"/>
    <property type="match status" value="1"/>
</dbReference>
<name>A0AAD3DA13_9STRA</name>
<dbReference type="Gene3D" id="3.40.50.1000">
    <property type="entry name" value="HAD superfamily/HAD-like"/>
    <property type="match status" value="1"/>
</dbReference>
<dbReference type="SUPFAM" id="SSF81660">
    <property type="entry name" value="Metal cation-transporting ATPase, ATP-binding domain N"/>
    <property type="match status" value="1"/>
</dbReference>
<dbReference type="InterPro" id="IPR006544">
    <property type="entry name" value="P-type_TPase_V"/>
</dbReference>
<dbReference type="InterPro" id="IPR023299">
    <property type="entry name" value="ATPase_P-typ_cyto_dom_N"/>
</dbReference>
<comment type="subcellular location">
    <subcellularLocation>
        <location evidence="1">Membrane</location>
        <topology evidence="1">Multi-pass membrane protein</topology>
    </subcellularLocation>
</comment>
<dbReference type="InterPro" id="IPR001757">
    <property type="entry name" value="P_typ_ATPase"/>
</dbReference>
<keyword evidence="4" id="KW-0479">Metal-binding</keyword>
<dbReference type="NCBIfam" id="TIGR01494">
    <property type="entry name" value="ATPase_P-type"/>
    <property type="match status" value="1"/>
</dbReference>
<dbReference type="PRINTS" id="PR00119">
    <property type="entry name" value="CATATPASE"/>
</dbReference>
<keyword evidence="10 12" id="KW-0472">Membrane</keyword>
<feature type="domain" description="P-type ATPase A" evidence="13">
    <location>
        <begin position="346"/>
        <end position="455"/>
    </location>
</feature>
<dbReference type="GO" id="GO:0006874">
    <property type="term" value="P:intracellular calcium ion homeostasis"/>
    <property type="evidence" value="ECO:0007669"/>
    <property type="project" value="TreeGrafter"/>
</dbReference>
<protein>
    <recommendedName>
        <fullName evidence="13">P-type ATPase A domain-containing protein</fullName>
    </recommendedName>
</protein>
<evidence type="ECO:0000256" key="4">
    <source>
        <dbReference type="ARBA" id="ARBA00022723"/>
    </source>
</evidence>
<evidence type="ECO:0000256" key="8">
    <source>
        <dbReference type="ARBA" id="ARBA00022967"/>
    </source>
</evidence>
<feature type="transmembrane region" description="Helical" evidence="12">
    <location>
        <begin position="1233"/>
        <end position="1251"/>
    </location>
</feature>
<dbReference type="InterPro" id="IPR023298">
    <property type="entry name" value="ATPase_P-typ_TM_dom_sf"/>
</dbReference>
<dbReference type="InterPro" id="IPR023214">
    <property type="entry name" value="HAD_sf"/>
</dbReference>
<feature type="transmembrane region" description="Helical" evidence="12">
    <location>
        <begin position="33"/>
        <end position="53"/>
    </location>
</feature>
<comment type="caution">
    <text evidence="14">The sequence shown here is derived from an EMBL/GenBank/DDBJ whole genome shotgun (WGS) entry which is preliminary data.</text>
</comment>
<evidence type="ECO:0000256" key="7">
    <source>
        <dbReference type="ARBA" id="ARBA00022842"/>
    </source>
</evidence>
<dbReference type="EMBL" id="BLLK01000069">
    <property type="protein sequence ID" value="GFH60523.1"/>
    <property type="molecule type" value="Genomic_DNA"/>
</dbReference>
<dbReference type="Gene3D" id="2.70.150.10">
    <property type="entry name" value="Calcium-transporting ATPase, cytoplasmic transduction domain A"/>
    <property type="match status" value="1"/>
</dbReference>
<sequence>MSVDIKRKSQRLQHHHAIVPLLQLPTLRRLDTLPFIIVYSALILIDHGILFSSTKNIDLQKWSNLVLFPLTFICHISLVLAAQWSVKIQSIVGYKKLGLKQSHQWTHCLVVPPSPDSNKNQISKLKEQQTDAKGHKHVKSFQKVKKRKDINVKVNVGRTEIVPVEIHFEKSKGARNSKKVAILSYEETVFRCCIDDENKCHPGRDIPMDSIWMTADASTATKKSLAPTTNVSSAFHQLHYPTDLSLSFYKSWKGHTSRQSIANTKAVYATNALVVNLPPFLSLLSQQLLAPFFLFQLLCVLLWCLDEYWYYALFTLFTLILFECTVAQSRLKNLSRLRETLRPPMNVWVYRKSLWERRRSDQLIAGDIISMNSRVDGMANAHEGGTHVPCDLLLMKGNAVLNEAMLTGESVPQLKESIDLVVSAFDDGDDIPLDMDDATFKRAILFGGTVLVNHSIKDAEKTSNTENGWAAMEIPDSPDDGCLALVLRTGFDTQQGSLLRTMVHTSTKSQSDGVNTKDTFLFIMILLCCAVFSAAFVLHHAWDDPNRNRFKLLLHVIIIITSVVPPELPMELSFAVTASLADLVRRCAVYCTEPFRIPLAGMVDTCCFDKTGTLTSDDMVMRGVRLPINHGDEVILGNALDSPMVEVFEDGNVSESGFPIDVLRIMVGCQSLSSTPDSRGLIGDPLEKAVLEGCGWNLFSNDNVVPPHYASNLPSMKILHRFAFTSKLKRMTVIAQDYGSDNLLVLSKGAPETLKAFFEPSSIPSTYNEVSKHHMSKGQRVLAMGYRKLGSKDSLNTWKKRGRNAVEAKLIFAGFLVLDCPLKPDSKKIIKELKQSGHQAVMITGDAVLTAVEVARQVGMYKTKGDSEVYELRSISSSQDDDKSDRRFAFVPISISNETDVGTEKCIAYSHSNISIVKSMLETSKIAAICVTGDTLTKIAIDAVRMQMEESSSSSLFIDPKTVLLHPDAQSILHELAPLITVYARHAPRQKEAVVAAFNGAGHVTLYCGDGTNDVSALKMSHVGISIISVPDLEAKQRDAIDGLTEAQGKKKKKKKKSKKPTKSWEEHMRALAEAEEELNSVALGDASVASPFTSRATSIRCTKDVLQRGRCTLVTMIQIYKILGVNCLVNAMVLSTLHLAGAKQGDSQMTVVGFVVAGLFFLVTKGEPLSKISPHRPPSSVLCTQVLVSISIQFGIHFACIMATATISKFYLDPFDPSLVPDGAFNPNTLNSATFIMSVLTICNTFVCNYRGRPFMQDLRENKYMMKGLQICYIGLFACALEVFPPLNDLMQLAPLPLDGEKLVGSMPLDDSSLSAVLMNGVDQIGFKLTLCLLMVIDTVSCYYCEKQLVRLFEPKVK</sequence>
<comment type="similarity">
    <text evidence="2">Belongs to the cation transport ATPase (P-type) (TC 3.A.3) family. Type V subfamily.</text>
</comment>
<accession>A0AAD3DA13</accession>
<dbReference type="PROSITE" id="PS00154">
    <property type="entry name" value="ATPASE_E1_E2"/>
    <property type="match status" value="1"/>
</dbReference>
<feature type="region of interest" description="Disordered" evidence="11">
    <location>
        <begin position="1044"/>
        <end position="1067"/>
    </location>
</feature>
<dbReference type="SUPFAM" id="SSF81665">
    <property type="entry name" value="Calcium ATPase, transmembrane domain M"/>
    <property type="match status" value="1"/>
</dbReference>
<feature type="transmembrane region" description="Helical" evidence="12">
    <location>
        <begin position="65"/>
        <end position="86"/>
    </location>
</feature>
<feature type="transmembrane region" description="Helical" evidence="12">
    <location>
        <begin position="1272"/>
        <end position="1289"/>
    </location>
</feature>
<evidence type="ECO:0000256" key="9">
    <source>
        <dbReference type="ARBA" id="ARBA00022989"/>
    </source>
</evidence>
<dbReference type="PANTHER" id="PTHR45630">
    <property type="entry name" value="CATION-TRANSPORTING ATPASE-RELATED"/>
    <property type="match status" value="1"/>
</dbReference>
<organism evidence="14 15">
    <name type="scientific">Chaetoceros tenuissimus</name>
    <dbReference type="NCBI Taxonomy" id="426638"/>
    <lineage>
        <taxon>Eukaryota</taxon>
        <taxon>Sar</taxon>
        <taxon>Stramenopiles</taxon>
        <taxon>Ochrophyta</taxon>
        <taxon>Bacillariophyta</taxon>
        <taxon>Coscinodiscophyceae</taxon>
        <taxon>Chaetocerotophycidae</taxon>
        <taxon>Chaetocerotales</taxon>
        <taxon>Chaetocerotaceae</taxon>
        <taxon>Chaetoceros</taxon>
    </lineage>
</organism>
<gene>
    <name evidence="14" type="ORF">CTEN210_16999</name>
</gene>
<evidence type="ECO:0000256" key="11">
    <source>
        <dbReference type="SAM" id="MobiDB-lite"/>
    </source>
</evidence>
<feature type="transmembrane region" description="Helical" evidence="12">
    <location>
        <begin position="1187"/>
        <end position="1213"/>
    </location>
</feature>
<keyword evidence="9 12" id="KW-1133">Transmembrane helix</keyword>
<feature type="transmembrane region" description="Helical" evidence="12">
    <location>
        <begin position="1148"/>
        <end position="1166"/>
    </location>
</feature>
<keyword evidence="5" id="KW-0547">Nucleotide-binding</keyword>
<dbReference type="InterPro" id="IPR018303">
    <property type="entry name" value="ATPase_P-typ_P_site"/>
</dbReference>
<dbReference type="SFLD" id="SFLDG00002">
    <property type="entry name" value="C1.7:_P-type_atpase_like"/>
    <property type="match status" value="1"/>
</dbReference>
<dbReference type="Proteomes" id="UP001054902">
    <property type="component" value="Unassembled WGS sequence"/>
</dbReference>
<evidence type="ECO:0000256" key="5">
    <source>
        <dbReference type="ARBA" id="ARBA00022741"/>
    </source>
</evidence>
<reference evidence="14 15" key="1">
    <citation type="journal article" date="2021" name="Sci. Rep.">
        <title>The genome of the diatom Chaetoceros tenuissimus carries an ancient integrated fragment of an extant virus.</title>
        <authorList>
            <person name="Hongo Y."/>
            <person name="Kimura K."/>
            <person name="Takaki Y."/>
            <person name="Yoshida Y."/>
            <person name="Baba S."/>
            <person name="Kobayashi G."/>
            <person name="Nagasaki K."/>
            <person name="Hano T."/>
            <person name="Tomaru Y."/>
        </authorList>
    </citation>
    <scope>NUCLEOTIDE SEQUENCE [LARGE SCALE GENOMIC DNA]</scope>
    <source>
        <strain evidence="14 15">NIES-3715</strain>
    </source>
</reference>
<dbReference type="InterPro" id="IPR044492">
    <property type="entry name" value="P_typ_ATPase_HD_dom"/>
</dbReference>
<dbReference type="GO" id="GO:0005524">
    <property type="term" value="F:ATP binding"/>
    <property type="evidence" value="ECO:0007669"/>
    <property type="project" value="UniProtKB-KW"/>
</dbReference>
<dbReference type="GO" id="GO:0015662">
    <property type="term" value="F:P-type ion transporter activity"/>
    <property type="evidence" value="ECO:0007669"/>
    <property type="project" value="TreeGrafter"/>
</dbReference>
<evidence type="ECO:0000256" key="2">
    <source>
        <dbReference type="ARBA" id="ARBA00006000"/>
    </source>
</evidence>
<dbReference type="Gene3D" id="3.40.1110.10">
    <property type="entry name" value="Calcium-transporting ATPase, cytoplasmic domain N"/>
    <property type="match status" value="1"/>
</dbReference>
<dbReference type="SUPFAM" id="SSF81653">
    <property type="entry name" value="Calcium ATPase, transduction domain A"/>
    <property type="match status" value="1"/>
</dbReference>
<dbReference type="InterPro" id="IPR008250">
    <property type="entry name" value="ATPase_P-typ_transduc_dom_A_sf"/>
</dbReference>
<keyword evidence="3 12" id="KW-0812">Transmembrane</keyword>
<evidence type="ECO:0000313" key="14">
    <source>
        <dbReference type="EMBL" id="GFH60523.1"/>
    </source>
</evidence>
<evidence type="ECO:0000256" key="6">
    <source>
        <dbReference type="ARBA" id="ARBA00022840"/>
    </source>
</evidence>
<evidence type="ECO:0000259" key="13">
    <source>
        <dbReference type="Pfam" id="PF00122"/>
    </source>
</evidence>
<feature type="compositionally biased region" description="Basic residues" evidence="11">
    <location>
        <begin position="1050"/>
        <end position="1062"/>
    </location>
</feature>
<feature type="transmembrane region" description="Helical" evidence="12">
    <location>
        <begin position="309"/>
        <end position="328"/>
    </location>
</feature>
<keyword evidence="8" id="KW-1278">Translocase</keyword>
<feature type="transmembrane region" description="Helical" evidence="12">
    <location>
        <begin position="520"/>
        <end position="542"/>
    </location>
</feature>
<dbReference type="InterPro" id="IPR036412">
    <property type="entry name" value="HAD-like_sf"/>
</dbReference>
<dbReference type="Pfam" id="PF00122">
    <property type="entry name" value="E1-E2_ATPase"/>
    <property type="match status" value="1"/>
</dbReference>
<evidence type="ECO:0000256" key="12">
    <source>
        <dbReference type="SAM" id="Phobius"/>
    </source>
</evidence>
<evidence type="ECO:0000313" key="15">
    <source>
        <dbReference type="Proteomes" id="UP001054902"/>
    </source>
</evidence>
<dbReference type="PANTHER" id="PTHR45630:SF7">
    <property type="entry name" value="ENDOPLASMIC RETICULUM TRANSMEMBRANE HELIX TRANSLOCASE"/>
    <property type="match status" value="1"/>
</dbReference>
<proteinExistence type="inferred from homology"/>
<feature type="transmembrane region" description="Helical" evidence="12">
    <location>
        <begin position="280"/>
        <end position="303"/>
    </location>
</feature>
<keyword evidence="7" id="KW-0460">Magnesium</keyword>
<dbReference type="NCBIfam" id="TIGR01657">
    <property type="entry name" value="P-ATPase-V"/>
    <property type="match status" value="1"/>
</dbReference>
<dbReference type="GO" id="GO:0046872">
    <property type="term" value="F:metal ion binding"/>
    <property type="evidence" value="ECO:0007669"/>
    <property type="project" value="UniProtKB-KW"/>
</dbReference>
<dbReference type="GO" id="GO:0019829">
    <property type="term" value="F:ATPase-coupled monoatomic cation transmembrane transporter activity"/>
    <property type="evidence" value="ECO:0007669"/>
    <property type="project" value="TreeGrafter"/>
</dbReference>
<dbReference type="SFLD" id="SFLDS00003">
    <property type="entry name" value="Haloacid_Dehalogenase"/>
    <property type="match status" value="1"/>
</dbReference>
<dbReference type="SUPFAM" id="SSF56784">
    <property type="entry name" value="HAD-like"/>
    <property type="match status" value="1"/>
</dbReference>
<evidence type="ECO:0000256" key="1">
    <source>
        <dbReference type="ARBA" id="ARBA00004141"/>
    </source>
</evidence>
<keyword evidence="15" id="KW-1185">Reference proteome</keyword>
<dbReference type="GO" id="GO:0016887">
    <property type="term" value="F:ATP hydrolysis activity"/>
    <property type="evidence" value="ECO:0007669"/>
    <property type="project" value="InterPro"/>
</dbReference>
<evidence type="ECO:0000256" key="3">
    <source>
        <dbReference type="ARBA" id="ARBA00022692"/>
    </source>
</evidence>
<dbReference type="GO" id="GO:0005789">
    <property type="term" value="C:endoplasmic reticulum membrane"/>
    <property type="evidence" value="ECO:0007669"/>
    <property type="project" value="TreeGrafter"/>
</dbReference>
<evidence type="ECO:0000256" key="10">
    <source>
        <dbReference type="ARBA" id="ARBA00023136"/>
    </source>
</evidence>